<feature type="domain" description="HTH tetR-type" evidence="5">
    <location>
        <begin position="39"/>
        <end position="99"/>
    </location>
</feature>
<proteinExistence type="predicted"/>
<dbReference type="PROSITE" id="PS50977">
    <property type="entry name" value="HTH_TETR_2"/>
    <property type="match status" value="1"/>
</dbReference>
<dbReference type="Gene3D" id="1.10.357.10">
    <property type="entry name" value="Tetracycline Repressor, domain 2"/>
    <property type="match status" value="1"/>
</dbReference>
<dbReference type="GO" id="GO:0003677">
    <property type="term" value="F:DNA binding"/>
    <property type="evidence" value="ECO:0007669"/>
    <property type="project" value="UniProtKB-UniRule"/>
</dbReference>
<evidence type="ECO:0000256" key="4">
    <source>
        <dbReference type="PROSITE-ProRule" id="PRU00335"/>
    </source>
</evidence>
<sequence length="239" mass="26629">MVIPFDRKICHRENDRSQRTRVAYENDGSHARETVVQGEADAARVLDAADRLFNERGIQGVGMDAIRDAADVPLKRLYRDFPSKSDLVHAVLTRRDNDVRTALARYVDDNASTPRERVLAVFDFLYEWFSGPDFRGCLFINTVGELGGTSDEVGRIAARHKRAVRDYLADLVTDCALPESVADQLLIIANGAMVTAAMHDDPEVARQARAVADILLRAAHPVGEQGNDYRRPASPRKSR</sequence>
<evidence type="ECO:0000256" key="1">
    <source>
        <dbReference type="ARBA" id="ARBA00023015"/>
    </source>
</evidence>
<accession>A0A2T2YZU6</accession>
<evidence type="ECO:0000313" key="6">
    <source>
        <dbReference type="EMBL" id="PSR61028.1"/>
    </source>
</evidence>
<keyword evidence="2 4" id="KW-0238">DNA-binding</keyword>
<dbReference type="InterPro" id="IPR009057">
    <property type="entry name" value="Homeodomain-like_sf"/>
</dbReference>
<evidence type="ECO:0000256" key="2">
    <source>
        <dbReference type="ARBA" id="ARBA00023125"/>
    </source>
</evidence>
<name>A0A2T2YZU6_9NOCA</name>
<dbReference type="InterPro" id="IPR036271">
    <property type="entry name" value="Tet_transcr_reg_TetR-rel_C_sf"/>
</dbReference>
<evidence type="ECO:0000313" key="7">
    <source>
        <dbReference type="Proteomes" id="UP000241647"/>
    </source>
</evidence>
<keyword evidence="3" id="KW-0804">Transcription</keyword>
<dbReference type="InterPro" id="IPR011075">
    <property type="entry name" value="TetR_C"/>
</dbReference>
<evidence type="ECO:0000259" key="5">
    <source>
        <dbReference type="PROSITE" id="PS50977"/>
    </source>
</evidence>
<dbReference type="SUPFAM" id="SSF46689">
    <property type="entry name" value="Homeodomain-like"/>
    <property type="match status" value="1"/>
</dbReference>
<dbReference type="AlphaFoldDB" id="A0A2T2YZU6"/>
<dbReference type="Proteomes" id="UP000241647">
    <property type="component" value="Unassembled WGS sequence"/>
</dbReference>
<feature type="DNA-binding region" description="H-T-H motif" evidence="4">
    <location>
        <begin position="62"/>
        <end position="81"/>
    </location>
</feature>
<evidence type="ECO:0000256" key="3">
    <source>
        <dbReference type="ARBA" id="ARBA00023163"/>
    </source>
</evidence>
<dbReference type="InterPro" id="IPR001647">
    <property type="entry name" value="HTH_TetR"/>
</dbReference>
<dbReference type="SUPFAM" id="SSF48498">
    <property type="entry name" value="Tetracyclin repressor-like, C-terminal domain"/>
    <property type="match status" value="1"/>
</dbReference>
<dbReference type="Pfam" id="PF00440">
    <property type="entry name" value="TetR_N"/>
    <property type="match status" value="1"/>
</dbReference>
<protein>
    <submittedName>
        <fullName evidence="6">TetR/AcrR family transcriptional regulator</fullName>
    </submittedName>
</protein>
<dbReference type="PANTHER" id="PTHR47506">
    <property type="entry name" value="TRANSCRIPTIONAL REGULATORY PROTEIN"/>
    <property type="match status" value="1"/>
</dbReference>
<dbReference type="Pfam" id="PF16925">
    <property type="entry name" value="TetR_C_13"/>
    <property type="match status" value="1"/>
</dbReference>
<organism evidence="6 7">
    <name type="scientific">Nocardia nova</name>
    <dbReference type="NCBI Taxonomy" id="37330"/>
    <lineage>
        <taxon>Bacteria</taxon>
        <taxon>Bacillati</taxon>
        <taxon>Actinomycetota</taxon>
        <taxon>Actinomycetes</taxon>
        <taxon>Mycobacteriales</taxon>
        <taxon>Nocardiaceae</taxon>
        <taxon>Nocardia</taxon>
    </lineage>
</organism>
<reference evidence="6 7" key="1">
    <citation type="submission" date="2018-02" db="EMBL/GenBank/DDBJ databases">
        <title>8 Nocardia nova and 1 Nocardia cyriacigeorgica strain used for evolution to TMP-SMX.</title>
        <authorList>
            <person name="Mehta H."/>
            <person name="Weng J."/>
            <person name="Shamoo Y."/>
        </authorList>
    </citation>
    <scope>NUCLEOTIDE SEQUENCE [LARGE SCALE GENOMIC DNA]</scope>
    <source>
        <strain evidence="6 7">ATCC 33727</strain>
    </source>
</reference>
<comment type="caution">
    <text evidence="6">The sequence shown here is derived from an EMBL/GenBank/DDBJ whole genome shotgun (WGS) entry which is preliminary data.</text>
</comment>
<dbReference type="PRINTS" id="PR00455">
    <property type="entry name" value="HTHTETR"/>
</dbReference>
<gene>
    <name evidence="6" type="ORF">C8259_20960</name>
</gene>
<keyword evidence="1" id="KW-0805">Transcription regulation</keyword>
<dbReference type="EMBL" id="PYHS01000011">
    <property type="protein sequence ID" value="PSR61028.1"/>
    <property type="molecule type" value="Genomic_DNA"/>
</dbReference>
<dbReference type="PANTHER" id="PTHR47506:SF1">
    <property type="entry name" value="HTH-TYPE TRANSCRIPTIONAL REGULATOR YJDC"/>
    <property type="match status" value="1"/>
</dbReference>